<dbReference type="InterPro" id="IPR001041">
    <property type="entry name" value="2Fe-2S_ferredoxin-type"/>
</dbReference>
<feature type="domain" description="FAD-binding FR-type" evidence="9">
    <location>
        <begin position="24"/>
        <end position="131"/>
    </location>
</feature>
<reference evidence="10 11" key="1">
    <citation type="submission" date="2022-04" db="EMBL/GenBank/DDBJ databases">
        <title>Leucobacter sp. isolated from rhizosphere of garlic.</title>
        <authorList>
            <person name="Won M."/>
            <person name="Lee C.-M."/>
            <person name="Woen H.-Y."/>
            <person name="Kwon S.-W."/>
        </authorList>
    </citation>
    <scope>NUCLEOTIDE SEQUENCE [LARGE SCALE GENOMIC DNA]</scope>
    <source>
        <strain evidence="10 11">H21R-40</strain>
    </source>
</reference>
<dbReference type="SUPFAM" id="SSF63380">
    <property type="entry name" value="Riboflavin synthase domain-like"/>
    <property type="match status" value="1"/>
</dbReference>
<evidence type="ECO:0000313" key="11">
    <source>
        <dbReference type="Proteomes" id="UP000831786"/>
    </source>
</evidence>
<evidence type="ECO:0000256" key="6">
    <source>
        <dbReference type="ARBA" id="ARBA00023004"/>
    </source>
</evidence>
<dbReference type="InterPro" id="IPR012675">
    <property type="entry name" value="Beta-grasp_dom_sf"/>
</dbReference>
<dbReference type="CDD" id="cd00207">
    <property type="entry name" value="fer2"/>
    <property type="match status" value="1"/>
</dbReference>
<dbReference type="PROSITE" id="PS51384">
    <property type="entry name" value="FAD_FR"/>
    <property type="match status" value="1"/>
</dbReference>
<proteinExistence type="predicted"/>
<dbReference type="SUPFAM" id="SSF52343">
    <property type="entry name" value="Ferredoxin reductase-like, C-terminal NADP-linked domain"/>
    <property type="match status" value="1"/>
</dbReference>
<evidence type="ECO:0000256" key="5">
    <source>
        <dbReference type="ARBA" id="ARBA00023002"/>
    </source>
</evidence>
<dbReference type="CDD" id="cd06185">
    <property type="entry name" value="PDR_like"/>
    <property type="match status" value="1"/>
</dbReference>
<dbReference type="Pfam" id="PF00111">
    <property type="entry name" value="Fer2"/>
    <property type="match status" value="1"/>
</dbReference>
<evidence type="ECO:0000256" key="2">
    <source>
        <dbReference type="ARBA" id="ARBA00022630"/>
    </source>
</evidence>
<keyword evidence="4" id="KW-0479">Metal-binding</keyword>
<evidence type="ECO:0000256" key="1">
    <source>
        <dbReference type="ARBA" id="ARBA00001974"/>
    </source>
</evidence>
<dbReference type="PANTHER" id="PTHR47354">
    <property type="entry name" value="NADH OXIDOREDUCTASE HCR"/>
    <property type="match status" value="1"/>
</dbReference>
<dbReference type="Gene3D" id="3.10.20.30">
    <property type="match status" value="1"/>
</dbReference>
<name>A0ABY4FM26_9MICO</name>
<keyword evidence="5" id="KW-0560">Oxidoreductase</keyword>
<dbReference type="Proteomes" id="UP000831786">
    <property type="component" value="Chromosome"/>
</dbReference>
<dbReference type="Gene3D" id="3.40.50.80">
    <property type="entry name" value="Nucleotide-binding domain of ferredoxin-NADP reductase (FNR) module"/>
    <property type="match status" value="1"/>
</dbReference>
<dbReference type="Gene3D" id="2.40.30.10">
    <property type="entry name" value="Translation factors"/>
    <property type="match status" value="1"/>
</dbReference>
<evidence type="ECO:0000259" key="9">
    <source>
        <dbReference type="PROSITE" id="PS51384"/>
    </source>
</evidence>
<evidence type="ECO:0000313" key="10">
    <source>
        <dbReference type="EMBL" id="UOQ57342.1"/>
    </source>
</evidence>
<dbReference type="PROSITE" id="PS51085">
    <property type="entry name" value="2FE2S_FER_2"/>
    <property type="match status" value="1"/>
</dbReference>
<feature type="domain" description="2Fe-2S ferredoxin-type" evidence="8">
    <location>
        <begin position="255"/>
        <end position="342"/>
    </location>
</feature>
<dbReference type="PANTHER" id="PTHR47354:SF1">
    <property type="entry name" value="CARNITINE MONOOXYGENASE REDUCTASE SUBUNIT"/>
    <property type="match status" value="1"/>
</dbReference>
<keyword evidence="6" id="KW-0408">Iron</keyword>
<dbReference type="InterPro" id="IPR006058">
    <property type="entry name" value="2Fe2S_fd_BS"/>
</dbReference>
<keyword evidence="2" id="KW-0285">Flavoprotein</keyword>
<accession>A0ABY4FM26</accession>
<dbReference type="InterPro" id="IPR050415">
    <property type="entry name" value="MRET"/>
</dbReference>
<organism evidence="10 11">
    <name type="scientific">Leucobacter allii</name>
    <dbReference type="NCBI Taxonomy" id="2932247"/>
    <lineage>
        <taxon>Bacteria</taxon>
        <taxon>Bacillati</taxon>
        <taxon>Actinomycetota</taxon>
        <taxon>Actinomycetes</taxon>
        <taxon>Micrococcales</taxon>
        <taxon>Microbacteriaceae</taxon>
        <taxon>Leucobacter</taxon>
    </lineage>
</organism>
<dbReference type="RefSeq" id="WP_244728059.1">
    <property type="nucleotide sequence ID" value="NZ_CP095045.1"/>
</dbReference>
<keyword evidence="7" id="KW-0411">Iron-sulfur</keyword>
<dbReference type="SUPFAM" id="SSF54292">
    <property type="entry name" value="2Fe-2S ferredoxin-like"/>
    <property type="match status" value="1"/>
</dbReference>
<gene>
    <name evidence="10" type="ORF">MUN78_00420</name>
</gene>
<comment type="cofactor">
    <cofactor evidence="1">
        <name>FAD</name>
        <dbReference type="ChEBI" id="CHEBI:57692"/>
    </cofactor>
</comment>
<dbReference type="PRINTS" id="PR00409">
    <property type="entry name" value="PHDIOXRDTASE"/>
</dbReference>
<dbReference type="PROSITE" id="PS00197">
    <property type="entry name" value="2FE2S_FER_1"/>
    <property type="match status" value="1"/>
</dbReference>
<evidence type="ECO:0000256" key="3">
    <source>
        <dbReference type="ARBA" id="ARBA00022714"/>
    </source>
</evidence>
<sequence length="342" mass="35847">MGGDLGGGNAVIDRARSAATERRASAGTLRVARKRVVAEGVVELTLVSPDGARLPDWAPGAHIDLVVPADGADAGLVRQYSLCGDRWRPAEYRIMVQREADGRGGSVAIHDRVAEGDALGFGGPRNHFRMAPAAEYLFVAGGIGITPLLPMIDQARRLQQPWRLLYLGRSARRLAGLAELAELGGAEDRVAVHAADELGRADLDAWRPADPAVRVFACGPNRLLDAVEAWGAPPGGLAPRVERFTAQVSAGASPSAFEVVAAHSGATATVDAGESVVDALRRVGVDVITSCAQGVCGTCETGVLAGDPDHRDSLLDDAERARGDCMFPCVSRSRAARLVLDL</sequence>
<dbReference type="InterPro" id="IPR017938">
    <property type="entry name" value="Riboflavin_synthase-like_b-brl"/>
</dbReference>
<evidence type="ECO:0000256" key="4">
    <source>
        <dbReference type="ARBA" id="ARBA00022723"/>
    </source>
</evidence>
<protein>
    <submittedName>
        <fullName evidence="10">PDR/VanB family oxidoreductase</fullName>
    </submittedName>
</protein>
<keyword evidence="11" id="KW-1185">Reference proteome</keyword>
<keyword evidence="3" id="KW-0001">2Fe-2S</keyword>
<dbReference type="InterPro" id="IPR036010">
    <property type="entry name" value="2Fe-2S_ferredoxin-like_sf"/>
</dbReference>
<evidence type="ECO:0000256" key="7">
    <source>
        <dbReference type="ARBA" id="ARBA00023014"/>
    </source>
</evidence>
<evidence type="ECO:0000259" key="8">
    <source>
        <dbReference type="PROSITE" id="PS51085"/>
    </source>
</evidence>
<dbReference type="EMBL" id="CP095045">
    <property type="protein sequence ID" value="UOQ57342.1"/>
    <property type="molecule type" value="Genomic_DNA"/>
</dbReference>
<dbReference type="InterPro" id="IPR039261">
    <property type="entry name" value="FNR_nucleotide-bd"/>
</dbReference>
<dbReference type="InterPro" id="IPR017927">
    <property type="entry name" value="FAD-bd_FR_type"/>
</dbReference>